<evidence type="ECO:0008006" key="3">
    <source>
        <dbReference type="Google" id="ProtNLM"/>
    </source>
</evidence>
<dbReference type="Proteomes" id="UP000798808">
    <property type="component" value="Unassembled WGS sequence"/>
</dbReference>
<evidence type="ECO:0000313" key="1">
    <source>
        <dbReference type="EMBL" id="MTI24456.1"/>
    </source>
</evidence>
<keyword evidence="2" id="KW-1185">Reference proteome</keyword>
<reference evidence="1 2" key="1">
    <citation type="submission" date="2019-02" db="EMBL/GenBank/DDBJ databases">
        <authorList>
            <person name="Goldberg S.R."/>
            <person name="Haltli B.A."/>
            <person name="Correa H."/>
            <person name="Russell K.G."/>
        </authorList>
    </citation>
    <scope>NUCLEOTIDE SEQUENCE [LARGE SCALE GENOMIC DNA]</scope>
    <source>
        <strain evidence="1 2">JCM 16186</strain>
    </source>
</reference>
<organism evidence="1 2">
    <name type="scientific">Fulvivirga kasyanovii</name>
    <dbReference type="NCBI Taxonomy" id="396812"/>
    <lineage>
        <taxon>Bacteria</taxon>
        <taxon>Pseudomonadati</taxon>
        <taxon>Bacteroidota</taxon>
        <taxon>Cytophagia</taxon>
        <taxon>Cytophagales</taxon>
        <taxon>Fulvivirgaceae</taxon>
        <taxon>Fulvivirga</taxon>
    </lineage>
</organism>
<comment type="caution">
    <text evidence="1">The sequence shown here is derived from an EMBL/GenBank/DDBJ whole genome shotgun (WGS) entry which is preliminary data.</text>
</comment>
<name>A0ABW9RKF5_9BACT</name>
<evidence type="ECO:0000313" key="2">
    <source>
        <dbReference type="Proteomes" id="UP000798808"/>
    </source>
</evidence>
<accession>A0ABW9RKF5</accession>
<dbReference type="EMBL" id="SMLW01000417">
    <property type="protein sequence ID" value="MTI24456.1"/>
    <property type="molecule type" value="Genomic_DNA"/>
</dbReference>
<dbReference type="RefSeq" id="WP_155170461.1">
    <property type="nucleotide sequence ID" value="NZ_BAAAFL010000064.1"/>
</dbReference>
<sequence length="141" mass="16643">MKNNLIRLHATESRFFEYDPEIPCINSTGNGFMLSDEFRSFMERGLELIREKIKENGKLGWLIDARYMEVIDPNDKEWVVSHWNRRAYEVGLRFVAFILPDNIFTLMNIEEYTEESGESGGLTIQHFDDMESARNWLKEVV</sequence>
<gene>
    <name evidence="1" type="ORF">E1163_05805</name>
</gene>
<protein>
    <recommendedName>
        <fullName evidence="3">STAS/SEC14 domain-containing protein</fullName>
    </recommendedName>
</protein>
<proteinExistence type="predicted"/>